<evidence type="ECO:0000313" key="1">
    <source>
        <dbReference type="EMBL" id="CAG7654889.1"/>
    </source>
</evidence>
<accession>A0A8J2IZH2</accession>
<reference evidence="1" key="1">
    <citation type="submission" date="2021-06" db="EMBL/GenBank/DDBJ databases">
        <authorList>
            <person name="Hodson N. C."/>
            <person name="Mongue J. A."/>
            <person name="Jaron S. K."/>
        </authorList>
    </citation>
    <scope>NUCLEOTIDE SEQUENCE</scope>
</reference>
<feature type="non-terminal residue" evidence="1">
    <location>
        <position position="1"/>
    </location>
</feature>
<organism evidence="1 2">
    <name type="scientific">Allacma fusca</name>
    <dbReference type="NCBI Taxonomy" id="39272"/>
    <lineage>
        <taxon>Eukaryota</taxon>
        <taxon>Metazoa</taxon>
        <taxon>Ecdysozoa</taxon>
        <taxon>Arthropoda</taxon>
        <taxon>Hexapoda</taxon>
        <taxon>Collembola</taxon>
        <taxon>Symphypleona</taxon>
        <taxon>Sminthuridae</taxon>
        <taxon>Allacma</taxon>
    </lineage>
</organism>
<dbReference type="EMBL" id="CAJVCH010004794">
    <property type="protein sequence ID" value="CAG7654889.1"/>
    <property type="molecule type" value="Genomic_DNA"/>
</dbReference>
<evidence type="ECO:0000313" key="2">
    <source>
        <dbReference type="Proteomes" id="UP000708208"/>
    </source>
</evidence>
<comment type="caution">
    <text evidence="1">The sequence shown here is derived from an EMBL/GenBank/DDBJ whole genome shotgun (WGS) entry which is preliminary data.</text>
</comment>
<proteinExistence type="predicted"/>
<dbReference type="AlphaFoldDB" id="A0A8J2IZH2"/>
<keyword evidence="2" id="KW-1185">Reference proteome</keyword>
<sequence length="66" mass="7226">PLEISSLEDVNIEEQTAFVPTVEVASNCEKSEVIEPVKLLTTKSGRVIKAPVKYIATNVSLFTHVI</sequence>
<gene>
    <name evidence="1" type="ORF">AFUS01_LOCUS892</name>
</gene>
<name>A0A8J2IZH2_9HEXA</name>
<dbReference type="Proteomes" id="UP000708208">
    <property type="component" value="Unassembled WGS sequence"/>
</dbReference>
<protein>
    <submittedName>
        <fullName evidence="1">Uncharacterized protein</fullName>
    </submittedName>
</protein>